<protein>
    <submittedName>
        <fullName evidence="1">Uncharacterized protein</fullName>
    </submittedName>
</protein>
<reference evidence="1 2" key="1">
    <citation type="submission" date="2015-04" db="EMBL/GenBank/DDBJ databases">
        <title>Draft genome of the roundworm Trichinella nativa.</title>
        <authorList>
            <person name="Mitreva M."/>
        </authorList>
    </citation>
    <scope>NUCLEOTIDE SEQUENCE [LARGE SCALE GENOMIC DNA]</scope>
    <source>
        <strain evidence="1 2">ISS45</strain>
    </source>
</reference>
<accession>A0A1Y3EPH7</accession>
<proteinExistence type="predicted"/>
<evidence type="ECO:0000313" key="1">
    <source>
        <dbReference type="EMBL" id="OUC45459.1"/>
    </source>
</evidence>
<comment type="caution">
    <text evidence="1">The sequence shown here is derived from an EMBL/GenBank/DDBJ whole genome shotgun (WGS) entry which is preliminary data.</text>
</comment>
<dbReference type="EMBL" id="LVZM01009456">
    <property type="protein sequence ID" value="OUC45459.1"/>
    <property type="molecule type" value="Genomic_DNA"/>
</dbReference>
<organism evidence="1 2">
    <name type="scientific">Trichinella nativa</name>
    <dbReference type="NCBI Taxonomy" id="6335"/>
    <lineage>
        <taxon>Eukaryota</taxon>
        <taxon>Metazoa</taxon>
        <taxon>Ecdysozoa</taxon>
        <taxon>Nematoda</taxon>
        <taxon>Enoplea</taxon>
        <taxon>Dorylaimia</taxon>
        <taxon>Trichinellida</taxon>
        <taxon>Trichinellidae</taxon>
        <taxon>Trichinella</taxon>
    </lineage>
</organism>
<dbReference type="AlphaFoldDB" id="A0A1Y3EPH7"/>
<sequence length="46" mass="5521">MMQLERNYTDEMIIKAKEQTAEAARAKDMVSRFRLYEKKILNDDIL</sequence>
<dbReference type="Proteomes" id="UP000243006">
    <property type="component" value="Unassembled WGS sequence"/>
</dbReference>
<gene>
    <name evidence="1" type="ORF">D917_08425</name>
</gene>
<name>A0A1Y3EPH7_9BILA</name>
<evidence type="ECO:0000313" key="2">
    <source>
        <dbReference type="Proteomes" id="UP000243006"/>
    </source>
</evidence>